<dbReference type="EMBL" id="BKCJ011875687">
    <property type="protein sequence ID" value="GFD60281.1"/>
    <property type="molecule type" value="Genomic_DNA"/>
</dbReference>
<reference evidence="2" key="1">
    <citation type="journal article" date="2019" name="Sci. Rep.">
        <title>Draft genome of Tanacetum cinerariifolium, the natural source of mosquito coil.</title>
        <authorList>
            <person name="Yamashiro T."/>
            <person name="Shiraishi A."/>
            <person name="Satake H."/>
            <person name="Nakayama K."/>
        </authorList>
    </citation>
    <scope>NUCLEOTIDE SEQUENCE</scope>
</reference>
<evidence type="ECO:0000256" key="1">
    <source>
        <dbReference type="SAM" id="MobiDB-lite"/>
    </source>
</evidence>
<protein>
    <submittedName>
        <fullName evidence="2">Uncharacterized protein</fullName>
    </submittedName>
</protein>
<feature type="compositionally biased region" description="Basic residues" evidence="1">
    <location>
        <begin position="54"/>
        <end position="63"/>
    </location>
</feature>
<proteinExistence type="predicted"/>
<feature type="non-terminal residue" evidence="2">
    <location>
        <position position="1"/>
    </location>
</feature>
<comment type="caution">
    <text evidence="2">The sequence shown here is derived from an EMBL/GenBank/DDBJ whole genome shotgun (WGS) entry which is preliminary data.</text>
</comment>
<sequence length="81" mass="9609">RDLPEADMKEILHQRMWETNSYKAHEDHMMLYKALEKSMNCDHTDKLLRDLAKARRKKKKRRDLLKIPHGSPPCQPPPPPP</sequence>
<name>A0A699XTL6_TANCI</name>
<dbReference type="AlphaFoldDB" id="A0A699XTL6"/>
<gene>
    <name evidence="2" type="ORF">Tci_932250</name>
</gene>
<feature type="region of interest" description="Disordered" evidence="1">
    <location>
        <begin position="54"/>
        <end position="81"/>
    </location>
</feature>
<accession>A0A699XTL6</accession>
<feature type="compositionally biased region" description="Pro residues" evidence="1">
    <location>
        <begin position="70"/>
        <end position="81"/>
    </location>
</feature>
<organism evidence="2">
    <name type="scientific">Tanacetum cinerariifolium</name>
    <name type="common">Dalmatian daisy</name>
    <name type="synonym">Chrysanthemum cinerariifolium</name>
    <dbReference type="NCBI Taxonomy" id="118510"/>
    <lineage>
        <taxon>Eukaryota</taxon>
        <taxon>Viridiplantae</taxon>
        <taxon>Streptophyta</taxon>
        <taxon>Embryophyta</taxon>
        <taxon>Tracheophyta</taxon>
        <taxon>Spermatophyta</taxon>
        <taxon>Magnoliopsida</taxon>
        <taxon>eudicotyledons</taxon>
        <taxon>Gunneridae</taxon>
        <taxon>Pentapetalae</taxon>
        <taxon>asterids</taxon>
        <taxon>campanulids</taxon>
        <taxon>Asterales</taxon>
        <taxon>Asteraceae</taxon>
        <taxon>Asteroideae</taxon>
        <taxon>Anthemideae</taxon>
        <taxon>Anthemidinae</taxon>
        <taxon>Tanacetum</taxon>
    </lineage>
</organism>
<feature type="non-terminal residue" evidence="2">
    <location>
        <position position="81"/>
    </location>
</feature>
<evidence type="ECO:0000313" key="2">
    <source>
        <dbReference type="EMBL" id="GFD60281.1"/>
    </source>
</evidence>